<evidence type="ECO:0000256" key="9">
    <source>
        <dbReference type="HAMAP-Rule" id="MF_00024"/>
    </source>
</evidence>
<feature type="transmembrane region" description="Helical" evidence="9">
    <location>
        <begin position="306"/>
        <end position="326"/>
    </location>
</feature>
<dbReference type="Proteomes" id="UP001155079">
    <property type="component" value="Unassembled WGS sequence"/>
</dbReference>
<reference evidence="10 11" key="1">
    <citation type="submission" date="2022-06" db="EMBL/GenBank/DDBJ databases">
        <authorList>
            <person name="Sun Q."/>
        </authorList>
    </citation>
    <scope>NUCLEOTIDE SEQUENCE [LARGE SCALE GENOMIC DNA]</scope>
    <source>
        <strain evidence="10 11">S153</strain>
    </source>
</reference>
<keyword evidence="7 9" id="KW-1133">Transmembrane helix</keyword>
<evidence type="ECO:0000256" key="8">
    <source>
        <dbReference type="ARBA" id="ARBA00023136"/>
    </source>
</evidence>
<protein>
    <recommendedName>
        <fullName evidence="9">Cobalamin biosynthesis protein CobD</fullName>
    </recommendedName>
</protein>
<dbReference type="EMBL" id="JAMQAY010000004">
    <property type="protein sequence ID" value="MCM2401675.1"/>
    <property type="molecule type" value="Genomic_DNA"/>
</dbReference>
<feature type="transmembrane region" description="Helical" evidence="9">
    <location>
        <begin position="62"/>
        <end position="80"/>
    </location>
</feature>
<proteinExistence type="inferred from homology"/>
<keyword evidence="6 9" id="KW-0812">Transmembrane</keyword>
<gene>
    <name evidence="10" type="primary">cbiB</name>
    <name evidence="9" type="synonym">cobD</name>
    <name evidence="10" type="ORF">NBH20_10945</name>
</gene>
<dbReference type="HAMAP" id="MF_00024">
    <property type="entry name" value="CobD_CbiB"/>
    <property type="match status" value="1"/>
</dbReference>
<comment type="subcellular location">
    <subcellularLocation>
        <location evidence="1 9">Cell membrane</location>
        <topology evidence="1 9">Multi-pass membrane protein</topology>
    </subcellularLocation>
</comment>
<dbReference type="PANTHER" id="PTHR34308">
    <property type="entry name" value="COBALAMIN BIOSYNTHESIS PROTEIN CBIB"/>
    <property type="match status" value="1"/>
</dbReference>
<accession>A0ABT0V730</accession>
<comment type="pathway">
    <text evidence="2 9">Cofactor biosynthesis; adenosylcobalamin biosynthesis.</text>
</comment>
<evidence type="ECO:0000313" key="10">
    <source>
        <dbReference type="EMBL" id="MCM2401675.1"/>
    </source>
</evidence>
<name>A0ABT0V730_9HYPH</name>
<evidence type="ECO:0000256" key="4">
    <source>
        <dbReference type="ARBA" id="ARBA00022475"/>
    </source>
</evidence>
<evidence type="ECO:0000313" key="11">
    <source>
        <dbReference type="Proteomes" id="UP001155079"/>
    </source>
</evidence>
<comment type="caution">
    <text evidence="10">The sequence shown here is derived from an EMBL/GenBank/DDBJ whole genome shotgun (WGS) entry which is preliminary data.</text>
</comment>
<feature type="transmembrane region" description="Helical" evidence="9">
    <location>
        <begin position="167"/>
        <end position="184"/>
    </location>
</feature>
<organism evidence="10 11">
    <name type="scientific">Ciceribacter sichuanensis</name>
    <dbReference type="NCBI Taxonomy" id="2949647"/>
    <lineage>
        <taxon>Bacteria</taxon>
        <taxon>Pseudomonadati</taxon>
        <taxon>Pseudomonadota</taxon>
        <taxon>Alphaproteobacteria</taxon>
        <taxon>Hyphomicrobiales</taxon>
        <taxon>Rhizobiaceae</taxon>
        <taxon>Ciceribacter</taxon>
    </lineage>
</organism>
<dbReference type="Pfam" id="PF03186">
    <property type="entry name" value="CobD_Cbib"/>
    <property type="match status" value="1"/>
</dbReference>
<dbReference type="NCBIfam" id="TIGR00380">
    <property type="entry name" value="cobal_cbiB"/>
    <property type="match status" value="1"/>
</dbReference>
<evidence type="ECO:0000256" key="3">
    <source>
        <dbReference type="ARBA" id="ARBA00006263"/>
    </source>
</evidence>
<evidence type="ECO:0000256" key="2">
    <source>
        <dbReference type="ARBA" id="ARBA00004953"/>
    </source>
</evidence>
<keyword evidence="8 9" id="KW-0472">Membrane</keyword>
<evidence type="ECO:0000256" key="5">
    <source>
        <dbReference type="ARBA" id="ARBA00022573"/>
    </source>
</evidence>
<evidence type="ECO:0000256" key="6">
    <source>
        <dbReference type="ARBA" id="ARBA00022692"/>
    </source>
</evidence>
<sequence length="327" mass="34143">MMGASVLAVLALALLIDRVVGDPPAVWARVPHPVVVFGKAIAFCDRNFNHSGAPDAIRRRNGVIAIMALLCLSLFVGGMLEGIFAAFGPPGFVLEVLVVAVLLAQKSLADHVGAVAAGLRADGLEGGRRAVSLIVGRDPATLDAPAICRAAIESLAENFADGVVAPAFWYAVLGLPGILAYKMLNTADSMIGHKNEKYRDFGWASARLDDFANWPAARFSAFVIAFATLFSQGVTAAGRSLSVALRDAGLHRSPNSGWPEAAMAGALDIQLTGPRIYGGQRVSEPMINGAGRAVATAADIEDGVRVFYSACHVLIGLVALLFLIAAV</sequence>
<comment type="caution">
    <text evidence="9">Lacks conserved residue(s) required for the propagation of feature annotation.</text>
</comment>
<dbReference type="RefSeq" id="WP_250945363.1">
    <property type="nucleotide sequence ID" value="NZ_JAMQAY010000004.1"/>
</dbReference>
<evidence type="ECO:0000256" key="1">
    <source>
        <dbReference type="ARBA" id="ARBA00004651"/>
    </source>
</evidence>
<comment type="similarity">
    <text evidence="3 9">Belongs to the CobD/CbiB family.</text>
</comment>
<dbReference type="PANTHER" id="PTHR34308:SF1">
    <property type="entry name" value="COBALAMIN BIOSYNTHESIS PROTEIN CBIB"/>
    <property type="match status" value="1"/>
</dbReference>
<keyword evidence="4 9" id="KW-1003">Cell membrane</keyword>
<dbReference type="InterPro" id="IPR004485">
    <property type="entry name" value="Cobalamin_biosynth_CobD/CbiB"/>
</dbReference>
<keyword evidence="5 9" id="KW-0169">Cobalamin biosynthesis</keyword>
<keyword evidence="11" id="KW-1185">Reference proteome</keyword>
<evidence type="ECO:0000256" key="7">
    <source>
        <dbReference type="ARBA" id="ARBA00022989"/>
    </source>
</evidence>
<comment type="function">
    <text evidence="9">Converts cobyric acid to cobinamide by the addition of aminopropanol on the F carboxylic group.</text>
</comment>